<comment type="caution">
    <text evidence="18">The sequence shown here is derived from an EMBL/GenBank/DDBJ whole genome shotgun (WGS) entry which is preliminary data.</text>
</comment>
<keyword evidence="7" id="KW-1133">Transmembrane helix</keyword>
<feature type="region of interest" description="Disordered" evidence="16">
    <location>
        <begin position="1"/>
        <end position="48"/>
    </location>
</feature>
<evidence type="ECO:0000256" key="2">
    <source>
        <dbReference type="ARBA" id="ARBA00022475"/>
    </source>
</evidence>
<dbReference type="InterPro" id="IPR002110">
    <property type="entry name" value="Ankyrin_rpt"/>
</dbReference>
<reference evidence="18 19" key="1">
    <citation type="journal article" date="2018" name="Elife">
        <title>Firefly genomes illuminate parallel origins of bioluminescence in beetles.</title>
        <authorList>
            <person name="Fallon T.R."/>
            <person name="Lower S.E."/>
            <person name="Chang C.H."/>
            <person name="Bessho-Uehara M."/>
            <person name="Martin G.J."/>
            <person name="Bewick A.J."/>
            <person name="Behringer M."/>
            <person name="Debat H.J."/>
            <person name="Wong I."/>
            <person name="Day J.C."/>
            <person name="Suvorov A."/>
            <person name="Silva C.J."/>
            <person name="Stanger-Hall K.F."/>
            <person name="Hall D.W."/>
            <person name="Schmitz R.J."/>
            <person name="Nelson D.R."/>
            <person name="Lewis S.M."/>
            <person name="Shigenobu S."/>
            <person name="Bybee S.M."/>
            <person name="Larracuente A.M."/>
            <person name="Oba Y."/>
            <person name="Weng J.K."/>
        </authorList>
    </citation>
    <scope>NUCLEOTIDE SEQUENCE [LARGE SCALE GENOMIC DNA]</scope>
    <source>
        <strain evidence="18">1611_PpyrPB1</strain>
        <tissue evidence="18">Whole body</tissue>
    </source>
</reference>
<evidence type="ECO:0000256" key="5">
    <source>
        <dbReference type="ARBA" id="ARBA00022692"/>
    </source>
</evidence>
<protein>
    <recommendedName>
        <fullName evidence="17">Transient receptor ion channel domain-containing protein</fullName>
    </recommendedName>
</protein>
<gene>
    <name evidence="18" type="ORF">PPYR_07201</name>
</gene>
<dbReference type="SUPFAM" id="SSF48403">
    <property type="entry name" value="Ankyrin repeat"/>
    <property type="match status" value="1"/>
</dbReference>
<evidence type="ECO:0000256" key="10">
    <source>
        <dbReference type="ARBA" id="ARBA00023136"/>
    </source>
</evidence>
<keyword evidence="12" id="KW-0407">Ion channel</keyword>
<keyword evidence="10" id="KW-0472">Membrane</keyword>
<evidence type="ECO:0000256" key="15">
    <source>
        <dbReference type="PROSITE-ProRule" id="PRU00023"/>
    </source>
</evidence>
<keyword evidence="1" id="KW-0813">Transport</keyword>
<feature type="domain" description="Transient receptor ion channel" evidence="17">
    <location>
        <begin position="232"/>
        <end position="294"/>
    </location>
</feature>
<proteinExistence type="inferred from homology"/>
<keyword evidence="3" id="KW-0106">Calcium</keyword>
<dbReference type="Pfam" id="PF00023">
    <property type="entry name" value="Ank"/>
    <property type="match status" value="1"/>
</dbReference>
<evidence type="ECO:0000256" key="12">
    <source>
        <dbReference type="ARBA" id="ARBA00023303"/>
    </source>
</evidence>
<keyword evidence="19" id="KW-1185">Reference proteome</keyword>
<evidence type="ECO:0000256" key="16">
    <source>
        <dbReference type="SAM" id="MobiDB-lite"/>
    </source>
</evidence>
<name>A0A5N4APT9_PHOPY</name>
<evidence type="ECO:0000256" key="7">
    <source>
        <dbReference type="ARBA" id="ARBA00022989"/>
    </source>
</evidence>
<evidence type="ECO:0000256" key="11">
    <source>
        <dbReference type="ARBA" id="ARBA00023273"/>
    </source>
</evidence>
<evidence type="ECO:0000313" key="19">
    <source>
        <dbReference type="Proteomes" id="UP000327044"/>
    </source>
</evidence>
<accession>A0A5N4APT9</accession>
<dbReference type="GO" id="GO:0051480">
    <property type="term" value="P:regulation of cytosolic calcium ion concentration"/>
    <property type="evidence" value="ECO:0007669"/>
    <property type="project" value="TreeGrafter"/>
</dbReference>
<dbReference type="GO" id="GO:0015279">
    <property type="term" value="F:store-operated calcium channel activity"/>
    <property type="evidence" value="ECO:0007669"/>
    <property type="project" value="TreeGrafter"/>
</dbReference>
<dbReference type="GO" id="GO:0034703">
    <property type="term" value="C:cation channel complex"/>
    <property type="evidence" value="ECO:0007669"/>
    <property type="project" value="TreeGrafter"/>
</dbReference>
<dbReference type="SMART" id="SM00248">
    <property type="entry name" value="ANK"/>
    <property type="match status" value="2"/>
</dbReference>
<feature type="repeat" description="ANK" evidence="15">
    <location>
        <begin position="197"/>
        <end position="229"/>
    </location>
</feature>
<keyword evidence="3" id="KW-0109">Calcium transport</keyword>
<evidence type="ECO:0000256" key="3">
    <source>
        <dbReference type="ARBA" id="ARBA00022568"/>
    </source>
</evidence>
<dbReference type="InterPro" id="IPR036770">
    <property type="entry name" value="Ankyrin_rpt-contain_sf"/>
</dbReference>
<dbReference type="InterPro" id="IPR002153">
    <property type="entry name" value="TRPC_channel"/>
</dbReference>
<dbReference type="InParanoid" id="A0A5N4APT9"/>
<dbReference type="GO" id="GO:0033583">
    <property type="term" value="C:rhabdomere membrane"/>
    <property type="evidence" value="ECO:0007669"/>
    <property type="project" value="UniProtKB-SubCell"/>
</dbReference>
<keyword evidence="8 15" id="KW-0040">ANK repeat</keyword>
<evidence type="ECO:0000313" key="18">
    <source>
        <dbReference type="EMBL" id="KAB0799321.1"/>
    </source>
</evidence>
<evidence type="ECO:0000256" key="9">
    <source>
        <dbReference type="ARBA" id="ARBA00023065"/>
    </source>
</evidence>
<dbReference type="GO" id="GO:0070679">
    <property type="term" value="F:inositol 1,4,5 trisphosphate binding"/>
    <property type="evidence" value="ECO:0007669"/>
    <property type="project" value="TreeGrafter"/>
</dbReference>
<dbReference type="InterPro" id="IPR013555">
    <property type="entry name" value="TRP_dom"/>
</dbReference>
<comment type="similarity">
    <text evidence="14">Belongs to the transient receptor (TC 1.A.4) family. STrpC subfamily.</text>
</comment>
<evidence type="ECO:0000256" key="8">
    <source>
        <dbReference type="ARBA" id="ARBA00023043"/>
    </source>
</evidence>
<keyword evidence="9" id="KW-0406">Ion transport</keyword>
<dbReference type="PANTHER" id="PTHR10117:SF54">
    <property type="entry name" value="TRANSIENT RECEPTOR POTENTIAL-GAMMA PROTEIN"/>
    <property type="match status" value="1"/>
</dbReference>
<keyword evidence="11" id="KW-0966">Cell projection</keyword>
<dbReference type="EMBL" id="VVIM01000005">
    <property type="protein sequence ID" value="KAB0799321.1"/>
    <property type="molecule type" value="Genomic_DNA"/>
</dbReference>
<sequence>MSTWCTIKESAGEDEEEERRGSVPRGLPGGTDTYIDMPRSDLPSTNTNLLEKPMVDKKVKRHSIHGMMEEENVIRPHQEMAQLSLDEKKFLLAVERGDVASTRRMLQRAQETDYININCVDPLGRSALLMAIDNENLEMVELLIEHKVETKDALLHAISEEFVEAVEVLLDHEETIHKPEEPHSWEALPPDTATFTPDITPLILSAHRDNYEIIKILLDRGATLPMPHDVRCGCDECVTSRMEDSLRHSRSRINAYRALASPSLIALSSKDPILTAFELSWELRRLSFMEHEFKTEYQELRKQCQDFATALLDHTRSSYELEVLLNHDPTGPAFEHGERMHLNRLKLAIKLRQKKVKDKEVLIEISSFVGDDVTSYKMHNFVIRVNRGYYAKLHKNYLLV</sequence>
<dbReference type="SMART" id="SM01420">
    <property type="entry name" value="TRP_2"/>
    <property type="match status" value="1"/>
</dbReference>
<organism evidence="18 19">
    <name type="scientific">Photinus pyralis</name>
    <name type="common">Common eastern firefly</name>
    <name type="synonym">Lampyris pyralis</name>
    <dbReference type="NCBI Taxonomy" id="7054"/>
    <lineage>
        <taxon>Eukaryota</taxon>
        <taxon>Metazoa</taxon>
        <taxon>Ecdysozoa</taxon>
        <taxon>Arthropoda</taxon>
        <taxon>Hexapoda</taxon>
        <taxon>Insecta</taxon>
        <taxon>Pterygota</taxon>
        <taxon>Neoptera</taxon>
        <taxon>Endopterygota</taxon>
        <taxon>Coleoptera</taxon>
        <taxon>Polyphaga</taxon>
        <taxon>Elateriformia</taxon>
        <taxon>Elateroidea</taxon>
        <taxon>Lampyridae</taxon>
        <taxon>Lampyrinae</taxon>
        <taxon>Photinus</taxon>
    </lineage>
</organism>
<dbReference type="Gene3D" id="1.25.40.20">
    <property type="entry name" value="Ankyrin repeat-containing domain"/>
    <property type="match status" value="2"/>
</dbReference>
<dbReference type="Pfam" id="PF08344">
    <property type="entry name" value="TRP_2"/>
    <property type="match status" value="1"/>
</dbReference>
<keyword evidence="4" id="KW-0107">Calcium channel</keyword>
<dbReference type="Proteomes" id="UP000327044">
    <property type="component" value="Unassembled WGS sequence"/>
</dbReference>
<evidence type="ECO:0000256" key="1">
    <source>
        <dbReference type="ARBA" id="ARBA00022448"/>
    </source>
</evidence>
<keyword evidence="6" id="KW-0677">Repeat</keyword>
<dbReference type="GO" id="GO:0030425">
    <property type="term" value="C:dendrite"/>
    <property type="evidence" value="ECO:0007669"/>
    <property type="project" value="UniProtKB-ARBA"/>
</dbReference>
<dbReference type="Pfam" id="PF12796">
    <property type="entry name" value="Ank_2"/>
    <property type="match status" value="1"/>
</dbReference>
<keyword evidence="5" id="KW-0812">Transmembrane</keyword>
<dbReference type="GO" id="GO:0050877">
    <property type="term" value="P:nervous system process"/>
    <property type="evidence" value="ECO:0007669"/>
    <property type="project" value="UniProtKB-ARBA"/>
</dbReference>
<evidence type="ECO:0000256" key="4">
    <source>
        <dbReference type="ARBA" id="ARBA00022673"/>
    </source>
</evidence>
<evidence type="ECO:0000256" key="14">
    <source>
        <dbReference type="ARBA" id="ARBA00060916"/>
    </source>
</evidence>
<keyword evidence="2" id="KW-1003">Cell membrane</keyword>
<dbReference type="PANTHER" id="PTHR10117">
    <property type="entry name" value="TRANSIENT RECEPTOR POTENTIAL CHANNEL"/>
    <property type="match status" value="1"/>
</dbReference>
<evidence type="ECO:0000259" key="17">
    <source>
        <dbReference type="SMART" id="SM01420"/>
    </source>
</evidence>
<dbReference type="AlphaFoldDB" id="A0A5N4APT9"/>
<dbReference type="PROSITE" id="PS50088">
    <property type="entry name" value="ANK_REPEAT"/>
    <property type="match status" value="1"/>
</dbReference>
<evidence type="ECO:0000256" key="13">
    <source>
        <dbReference type="ARBA" id="ARBA00043946"/>
    </source>
</evidence>
<dbReference type="FunFam" id="1.25.40.20:FF:000221">
    <property type="entry name" value="Transient receptor potential-gamma protein"/>
    <property type="match status" value="1"/>
</dbReference>
<comment type="subcellular location">
    <subcellularLocation>
        <location evidence="13">Cell projection</location>
        <location evidence="13">Rhabdomere membrane</location>
        <topology evidence="13">Multi-pass membrane protein</topology>
    </subcellularLocation>
</comment>
<evidence type="ECO:0000256" key="6">
    <source>
        <dbReference type="ARBA" id="ARBA00022737"/>
    </source>
</evidence>